<reference evidence="3 4" key="1">
    <citation type="submission" date="2017-09" db="EMBL/GenBank/DDBJ databases">
        <title>Depth-based differentiation of microbial function through sediment-hosted aquifers and enrichment of novel symbionts in the deep terrestrial subsurface.</title>
        <authorList>
            <person name="Probst A.J."/>
            <person name="Ladd B."/>
            <person name="Jarett J.K."/>
            <person name="Geller-Mcgrath D.E."/>
            <person name="Sieber C.M."/>
            <person name="Emerson J.B."/>
            <person name="Anantharaman K."/>
            <person name="Thomas B.C."/>
            <person name="Malmstrom R."/>
            <person name="Stieglmeier M."/>
            <person name="Klingl A."/>
            <person name="Woyke T."/>
            <person name="Ryan C.M."/>
            <person name="Banfield J.F."/>
        </authorList>
    </citation>
    <scope>NUCLEOTIDE SEQUENCE [LARGE SCALE GENOMIC DNA]</scope>
    <source>
        <strain evidence="3">CG22_combo_CG10-13_8_21_14_all_39_12</strain>
    </source>
</reference>
<proteinExistence type="predicted"/>
<dbReference type="InterPro" id="IPR051161">
    <property type="entry name" value="Mannose-6P_isomerase_type2"/>
</dbReference>
<dbReference type="Pfam" id="PF22640">
    <property type="entry name" value="ManC_GMP_beta-helix"/>
    <property type="match status" value="1"/>
</dbReference>
<evidence type="ECO:0000313" key="3">
    <source>
        <dbReference type="EMBL" id="PIP56306.1"/>
    </source>
</evidence>
<name>A0A2H0BF56_UNCKA</name>
<dbReference type="InterPro" id="IPR054566">
    <property type="entry name" value="ManC/GMP-like_b-helix"/>
</dbReference>
<dbReference type="InterPro" id="IPR005835">
    <property type="entry name" value="NTP_transferase_dom"/>
</dbReference>
<dbReference type="PANTHER" id="PTHR46390:SF1">
    <property type="entry name" value="MANNOSE-1-PHOSPHATE GUANYLYLTRANSFERASE"/>
    <property type="match status" value="1"/>
</dbReference>
<feature type="domain" description="Nucleotidyl transferase" evidence="1">
    <location>
        <begin position="4"/>
        <end position="283"/>
    </location>
</feature>
<evidence type="ECO:0000259" key="1">
    <source>
        <dbReference type="Pfam" id="PF00483"/>
    </source>
</evidence>
<dbReference type="SUPFAM" id="SSF53448">
    <property type="entry name" value="Nucleotide-diphospho-sugar transferases"/>
    <property type="match status" value="1"/>
</dbReference>
<dbReference type="GO" id="GO:0009298">
    <property type="term" value="P:GDP-mannose biosynthetic process"/>
    <property type="evidence" value="ECO:0007669"/>
    <property type="project" value="TreeGrafter"/>
</dbReference>
<protein>
    <submittedName>
        <fullName evidence="3">Uncharacterized protein</fullName>
    </submittedName>
</protein>
<sequence>MKIIMFAGGTGKRFWPASRKQSPKQFLSVIGDKPLIGLKYDYLRLGFNPQDIYLSTGEQYNGEVQNLLPEMPSENFIFEPEMRDNGPAALYAVLYIARHNLDEVISIQWSDHFIKKPEVFVKALVEAEKLVLSEGKAVIMGVPPRFPSPHRGYIKYGKKIKSLDSKTELMLCEFIRFVEKPSAEVAKEYVQSGDYSWNPAYFVATGRQIVEKYKTFAPEMYEEINAIATNNFDDHSKLRYKNVEKIGFDYIFSENLSPDEALVVNVDMGWSDVGEWVALKETLETNNDENVIQGHVVDLGSKDCLIYNYDDTKLISTIDLNGMVVVCTKDVVAIFNKDDNGKLKEYLNKLEDNGLSSYH</sequence>
<dbReference type="Gene3D" id="3.90.550.10">
    <property type="entry name" value="Spore Coat Polysaccharide Biosynthesis Protein SpsA, Chain A"/>
    <property type="match status" value="1"/>
</dbReference>
<gene>
    <name evidence="3" type="ORF">COX05_03805</name>
</gene>
<dbReference type="SUPFAM" id="SSF159283">
    <property type="entry name" value="Guanosine diphospho-D-mannose pyrophosphorylase/mannose-6-phosphate isomerase linker domain"/>
    <property type="match status" value="1"/>
</dbReference>
<feature type="domain" description="MannoseP isomerase/GMP-like beta-helix" evidence="2">
    <location>
        <begin position="294"/>
        <end position="350"/>
    </location>
</feature>
<accession>A0A2H0BF56</accession>
<dbReference type="Pfam" id="PF00483">
    <property type="entry name" value="NTP_transferase"/>
    <property type="match status" value="1"/>
</dbReference>
<evidence type="ECO:0000313" key="4">
    <source>
        <dbReference type="Proteomes" id="UP000228495"/>
    </source>
</evidence>
<dbReference type="Proteomes" id="UP000228495">
    <property type="component" value="Unassembled WGS sequence"/>
</dbReference>
<dbReference type="AlphaFoldDB" id="A0A2H0BF56"/>
<organism evidence="3 4">
    <name type="scientific">candidate division WWE3 bacterium CG22_combo_CG10-13_8_21_14_all_39_12</name>
    <dbReference type="NCBI Taxonomy" id="1975094"/>
    <lineage>
        <taxon>Bacteria</taxon>
        <taxon>Katanobacteria</taxon>
    </lineage>
</organism>
<comment type="caution">
    <text evidence="3">The sequence shown here is derived from an EMBL/GenBank/DDBJ whole genome shotgun (WGS) entry which is preliminary data.</text>
</comment>
<evidence type="ECO:0000259" key="2">
    <source>
        <dbReference type="Pfam" id="PF22640"/>
    </source>
</evidence>
<dbReference type="GO" id="GO:0004475">
    <property type="term" value="F:mannose-1-phosphate guanylyltransferase (GTP) activity"/>
    <property type="evidence" value="ECO:0007669"/>
    <property type="project" value="TreeGrafter"/>
</dbReference>
<dbReference type="InterPro" id="IPR029044">
    <property type="entry name" value="Nucleotide-diphossugar_trans"/>
</dbReference>
<dbReference type="PANTHER" id="PTHR46390">
    <property type="entry name" value="MANNOSE-1-PHOSPHATE GUANYLYLTRANSFERASE"/>
    <property type="match status" value="1"/>
</dbReference>
<dbReference type="EMBL" id="PCSU01000065">
    <property type="protein sequence ID" value="PIP56306.1"/>
    <property type="molecule type" value="Genomic_DNA"/>
</dbReference>